<dbReference type="Pfam" id="PF00270">
    <property type="entry name" value="DEAD"/>
    <property type="match status" value="1"/>
</dbReference>
<feature type="compositionally biased region" description="Basic and acidic residues" evidence="13">
    <location>
        <begin position="1280"/>
        <end position="1311"/>
    </location>
</feature>
<sequence>MDGNASGEHSDNVDWDTDDEQEIQNFPVSSCSSSRQLGAEAIVGSAEASSLTGSSHSKLIDHFVGMGFPEKMQYAGEGNTESILETLLTYSALENSPQQQEPINFDHSSSEYDETFVDDFSDSDSFSGNAENTDPLLDTGKTMLFLTNMGYTVEEASMAMAKCGPNASIDELTDFICAAQMATSYASLQDLPEEIKPKLEHIPSGSGTQKRKYFESEFWESKKQKGYETMKMNGDDETIRIPKPMFGYGVPRGQGLIFNTRSLPEAAIGPPYFYYENVAQTPKGVWDTIKRFLYDIEPEFVDSKYFCAAARKRGYIHNLPIYNRFPLLPLPPDTINEVFPLTKRWWPKWDTRTKLNCLQTSVATASLTEKIRKALEGGDGEEPSPEKQKHILDLCRKWNLVWVGKNKVAPLEPDEVEMLLGFPKNHTRGGGISRTDRYKSLGNSFQVDTVAYHLSVLKDLYPGGVNVLSLFSGIGGAEVALHRLGIPLKNVVSVEKCEVNRNIVRSWWDQTNQKGNLIELADVQRVNANELGPLVHAFGGFDLIIGGSPCNNLAGSNRVSRDGLEGKESALFYDYFRILDLVKRIMERLRLKICPIAMASATATPRYAPEDPTLPKPWKGLVDGKTGYLYYWNPETNVTQYEKPVASSRIGSAPPQKSSAAIISSSVQVQQSSQGRHRDSGYDDNDDRYSRGGNATSKLASGTRTYQSGKRGSDHPYKVPNGEIGAGHVASSGRGQGPSDNGNGPSAESYRRRHEISVSGDKVPAPFTSFEDTGFPPEILREVHKAGFSAPTPIQAQSWPIALKSRDIVAVAKTGSGKTLGYLLPGFMHLKRLRNNPQLGPTVLVLSPTRELATQIQEEAVKFGKSSRISSTCLYGGAPKGPQLRDLDRGTDIVVATPGRLNDILEMKRVSLRQVSYLVLDEADRMLDMGFEPQIRKIVKEVPSDRQTLMYTATWPKEVRKIAADLLVNPVQVNIGNIDELVANKAITQHVEIMSPMEKQRRLEQILRSLEPGSKVLIFCTTKKMCDQLSRNLTRQFGAAAIHGDKSQGERDYVLNQFRTGRSPILVATDVAARGLDIKDIRMVINYDFPTGVEDYVHRIGRTGRAGATGVAFTFLSEQDAKHASDLIKVLEGANQRIPVELRDMASRGGGMGRPRRKWGSGGREGGHGGRNGLSSSGRDGGRGSWGIPDRVGGRGFDRDSRNSDRYARSFNDDADLHGSYHNRVPNDRLVRARDGDHRSRSRSRSRSPNKALHRLVRAGDGADRSSSRSRSRSPKKFPGRGDFRRRAESRSRSRSTDRFDRVLPARERSPIRSSQKHLAPSYKSDAERGFKNSVDPLPRSSSGGRRKENLKGSDDDEWGKATRGGLNGERLGNGTGSSYLGEEGELEEGMIPADEEGMIPADD</sequence>
<feature type="compositionally biased region" description="Gly residues" evidence="13">
    <location>
        <begin position="1366"/>
        <end position="1376"/>
    </location>
</feature>
<feature type="compositionally biased region" description="Low complexity" evidence="13">
    <location>
        <begin position="652"/>
        <end position="674"/>
    </location>
</feature>
<dbReference type="PROSITE" id="PS51195">
    <property type="entry name" value="Q_MOTIF"/>
    <property type="match status" value="1"/>
</dbReference>
<keyword evidence="2" id="KW-0489">Methyltransferase</keyword>
<evidence type="ECO:0000259" key="14">
    <source>
        <dbReference type="PROSITE" id="PS50020"/>
    </source>
</evidence>
<feature type="domain" description="Helicase C-terminal" evidence="16">
    <location>
        <begin position="1002"/>
        <end position="1146"/>
    </location>
</feature>
<feature type="compositionally biased region" description="Basic and acidic residues" evidence="13">
    <location>
        <begin position="1192"/>
        <end position="1239"/>
    </location>
</feature>
<dbReference type="FunFam" id="3.40.50.300:FF:000008">
    <property type="entry name" value="ATP-dependent RNA helicase RhlB"/>
    <property type="match status" value="1"/>
</dbReference>
<dbReference type="GO" id="GO:0032259">
    <property type="term" value="P:methylation"/>
    <property type="evidence" value="ECO:0007669"/>
    <property type="project" value="UniProtKB-KW"/>
</dbReference>
<dbReference type="Gene3D" id="3.40.50.300">
    <property type="entry name" value="P-loop containing nucleotide triphosphate hydrolases"/>
    <property type="match status" value="2"/>
</dbReference>
<dbReference type="GO" id="GO:0005524">
    <property type="term" value="F:ATP binding"/>
    <property type="evidence" value="ECO:0007669"/>
    <property type="project" value="UniProtKB-KW"/>
</dbReference>
<dbReference type="Pfam" id="PF00145">
    <property type="entry name" value="DNA_methylase"/>
    <property type="match status" value="1"/>
</dbReference>
<evidence type="ECO:0000313" key="19">
    <source>
        <dbReference type="EMBL" id="KAG5534911.1"/>
    </source>
</evidence>
<feature type="domain" description="DEAD-box RNA helicase Q" evidence="17">
    <location>
        <begin position="768"/>
        <end position="796"/>
    </location>
</feature>
<evidence type="ECO:0000256" key="11">
    <source>
        <dbReference type="ARBA" id="ARBA00023242"/>
    </source>
</evidence>
<keyword evidence="10" id="KW-0238">DNA-binding</keyword>
<evidence type="ECO:0000256" key="3">
    <source>
        <dbReference type="ARBA" id="ARBA00022679"/>
    </source>
</evidence>
<comment type="subcellular location">
    <subcellularLocation>
        <location evidence="1">Nucleus</location>
    </subcellularLocation>
</comment>
<protein>
    <submittedName>
        <fullName evidence="19">Uncharacterized protein</fullName>
    </submittedName>
</protein>
<keyword evidence="4" id="KW-0949">S-adenosyl-L-methionine</keyword>
<name>A0AAV6J1P9_9ERIC</name>
<dbReference type="InterPro" id="IPR050390">
    <property type="entry name" value="C5-Methyltransferase"/>
</dbReference>
<evidence type="ECO:0000259" key="15">
    <source>
        <dbReference type="PROSITE" id="PS51192"/>
    </source>
</evidence>
<dbReference type="GO" id="GO:0003886">
    <property type="term" value="F:DNA (cytosine-5-)-methyltransferase activity"/>
    <property type="evidence" value="ECO:0007669"/>
    <property type="project" value="TreeGrafter"/>
</dbReference>
<feature type="domain" description="SAM-dependent MTase DRM-type" evidence="18">
    <location>
        <begin position="259"/>
        <end position="589"/>
    </location>
</feature>
<keyword evidence="8" id="KW-0347">Helicase</keyword>
<comment type="caution">
    <text evidence="19">The sequence shown here is derived from an EMBL/GenBank/DDBJ whole genome shotgun (WGS) entry which is preliminary data.</text>
</comment>
<feature type="compositionally biased region" description="Polar residues" evidence="13">
    <location>
        <begin position="693"/>
        <end position="710"/>
    </location>
</feature>
<keyword evidence="7" id="KW-0378">Hydrolase</keyword>
<keyword evidence="9" id="KW-0067">ATP-binding</keyword>
<dbReference type="InterPro" id="IPR027417">
    <property type="entry name" value="P-loop_NTPase"/>
</dbReference>
<dbReference type="PROSITE" id="PS00039">
    <property type="entry name" value="DEAD_ATP_HELICASE"/>
    <property type="match status" value="1"/>
</dbReference>
<dbReference type="InterPro" id="IPR001525">
    <property type="entry name" value="C5_MeTfrase"/>
</dbReference>
<evidence type="ECO:0000256" key="6">
    <source>
        <dbReference type="ARBA" id="ARBA00022741"/>
    </source>
</evidence>
<evidence type="ECO:0000256" key="1">
    <source>
        <dbReference type="ARBA" id="ARBA00004123"/>
    </source>
</evidence>
<evidence type="ECO:0000256" key="12">
    <source>
        <dbReference type="PROSITE-ProRule" id="PRU00552"/>
    </source>
</evidence>
<evidence type="ECO:0000256" key="7">
    <source>
        <dbReference type="ARBA" id="ARBA00022801"/>
    </source>
</evidence>
<accession>A0AAV6J1P9</accession>
<feature type="compositionally biased region" description="Basic residues" evidence="13">
    <location>
        <begin position="1240"/>
        <end position="1257"/>
    </location>
</feature>
<dbReference type="SMART" id="SM00490">
    <property type="entry name" value="HELICc"/>
    <property type="match status" value="1"/>
</dbReference>
<gene>
    <name evidence="19" type="ORF">RHGRI_022879</name>
</gene>
<keyword evidence="5" id="KW-0677">Repeat</keyword>
<feature type="domain" description="Helicase ATP-binding" evidence="15">
    <location>
        <begin position="799"/>
        <end position="973"/>
    </location>
</feature>
<feature type="domain" description="WW" evidence="14">
    <location>
        <begin position="612"/>
        <end position="646"/>
    </location>
</feature>
<reference evidence="19" key="1">
    <citation type="submission" date="2020-08" db="EMBL/GenBank/DDBJ databases">
        <title>Plant Genome Project.</title>
        <authorList>
            <person name="Zhang R.-G."/>
        </authorList>
    </citation>
    <scope>NUCLEOTIDE SEQUENCE</scope>
    <source>
        <strain evidence="19">WSP0</strain>
        <tissue evidence="19">Leaf</tissue>
    </source>
</reference>
<evidence type="ECO:0000259" key="16">
    <source>
        <dbReference type="PROSITE" id="PS51194"/>
    </source>
</evidence>
<dbReference type="Pfam" id="PF00271">
    <property type="entry name" value="Helicase_C"/>
    <property type="match status" value="1"/>
</dbReference>
<keyword evidence="6" id="KW-0547">Nucleotide-binding</keyword>
<feature type="region of interest" description="Disordered" evidence="13">
    <location>
        <begin position="648"/>
        <end position="769"/>
    </location>
</feature>
<evidence type="ECO:0000313" key="20">
    <source>
        <dbReference type="Proteomes" id="UP000823749"/>
    </source>
</evidence>
<keyword evidence="11" id="KW-0539">Nucleus</keyword>
<dbReference type="SMART" id="SM00456">
    <property type="entry name" value="WW"/>
    <property type="match status" value="1"/>
</dbReference>
<proteinExistence type="predicted"/>
<feature type="short sequence motif" description="Q motif" evidence="12">
    <location>
        <begin position="768"/>
        <end position="796"/>
    </location>
</feature>
<dbReference type="Gene3D" id="3.40.50.150">
    <property type="entry name" value="Vaccinia Virus protein VP39"/>
    <property type="match status" value="2"/>
</dbReference>
<dbReference type="InterPro" id="IPR001202">
    <property type="entry name" value="WW_dom"/>
</dbReference>
<dbReference type="InterPro" id="IPR011545">
    <property type="entry name" value="DEAD/DEAH_box_helicase_dom"/>
</dbReference>
<dbReference type="SUPFAM" id="SSF52540">
    <property type="entry name" value="P-loop containing nucleoside triphosphate hydrolases"/>
    <property type="match status" value="1"/>
</dbReference>
<evidence type="ECO:0000256" key="13">
    <source>
        <dbReference type="SAM" id="MobiDB-lite"/>
    </source>
</evidence>
<evidence type="ECO:0000259" key="17">
    <source>
        <dbReference type="PROSITE" id="PS51195"/>
    </source>
</evidence>
<dbReference type="EMBL" id="JACTNZ010000008">
    <property type="protein sequence ID" value="KAG5534911.1"/>
    <property type="molecule type" value="Genomic_DNA"/>
</dbReference>
<dbReference type="SMART" id="SM00487">
    <property type="entry name" value="DEXDc"/>
    <property type="match status" value="1"/>
</dbReference>
<dbReference type="InterPro" id="IPR029063">
    <property type="entry name" value="SAM-dependent_MTases_sf"/>
</dbReference>
<dbReference type="FunFam" id="3.40.50.300:FF:000079">
    <property type="entry name" value="probable ATP-dependent RNA helicase DDX17"/>
    <property type="match status" value="1"/>
</dbReference>
<keyword evidence="20" id="KW-1185">Reference proteome</keyword>
<dbReference type="GO" id="GO:0005634">
    <property type="term" value="C:nucleus"/>
    <property type="evidence" value="ECO:0007669"/>
    <property type="project" value="UniProtKB-SubCell"/>
</dbReference>
<dbReference type="CDD" id="cd00201">
    <property type="entry name" value="WW"/>
    <property type="match status" value="1"/>
</dbReference>
<evidence type="ECO:0000256" key="8">
    <source>
        <dbReference type="ARBA" id="ARBA00022806"/>
    </source>
</evidence>
<dbReference type="PROSITE" id="PS51194">
    <property type="entry name" value="HELICASE_CTER"/>
    <property type="match status" value="1"/>
</dbReference>
<dbReference type="GO" id="GO:0016787">
    <property type="term" value="F:hydrolase activity"/>
    <property type="evidence" value="ECO:0007669"/>
    <property type="project" value="UniProtKB-KW"/>
</dbReference>
<dbReference type="InterPro" id="IPR014014">
    <property type="entry name" value="RNA_helicase_DEAD_Q_motif"/>
</dbReference>
<dbReference type="InterPro" id="IPR001650">
    <property type="entry name" value="Helicase_C-like"/>
</dbReference>
<dbReference type="PANTHER" id="PTHR23068">
    <property type="entry name" value="DNA CYTOSINE-5- -METHYLTRANSFERASE 3-RELATED"/>
    <property type="match status" value="1"/>
</dbReference>
<feature type="compositionally biased region" description="Gly residues" evidence="13">
    <location>
        <begin position="1160"/>
        <end position="1172"/>
    </location>
</feature>
<organism evidence="19 20">
    <name type="scientific">Rhododendron griersonianum</name>
    <dbReference type="NCBI Taxonomy" id="479676"/>
    <lineage>
        <taxon>Eukaryota</taxon>
        <taxon>Viridiplantae</taxon>
        <taxon>Streptophyta</taxon>
        <taxon>Embryophyta</taxon>
        <taxon>Tracheophyta</taxon>
        <taxon>Spermatophyta</taxon>
        <taxon>Magnoliopsida</taxon>
        <taxon>eudicotyledons</taxon>
        <taxon>Gunneridae</taxon>
        <taxon>Pentapetalae</taxon>
        <taxon>asterids</taxon>
        <taxon>Ericales</taxon>
        <taxon>Ericaceae</taxon>
        <taxon>Ericoideae</taxon>
        <taxon>Rhodoreae</taxon>
        <taxon>Rhododendron</taxon>
    </lineage>
</organism>
<dbReference type="PROSITE" id="PS50020">
    <property type="entry name" value="WW_DOMAIN_2"/>
    <property type="match status" value="1"/>
</dbReference>
<evidence type="ECO:0000256" key="2">
    <source>
        <dbReference type="ARBA" id="ARBA00022603"/>
    </source>
</evidence>
<dbReference type="PANTHER" id="PTHR23068:SF25">
    <property type="entry name" value="DNA (CYTOSINE-5)-METHYLTRANSFERASE DRM2"/>
    <property type="match status" value="1"/>
</dbReference>
<evidence type="ECO:0000256" key="5">
    <source>
        <dbReference type="ARBA" id="ARBA00022737"/>
    </source>
</evidence>
<dbReference type="SUPFAM" id="SSF51045">
    <property type="entry name" value="WW domain"/>
    <property type="match status" value="1"/>
</dbReference>
<feature type="compositionally biased region" description="Acidic residues" evidence="13">
    <location>
        <begin position="1383"/>
        <end position="1404"/>
    </location>
</feature>
<evidence type="ECO:0000256" key="4">
    <source>
        <dbReference type="ARBA" id="ARBA00022691"/>
    </source>
</evidence>
<feature type="compositionally biased region" description="Basic residues" evidence="13">
    <location>
        <begin position="1268"/>
        <end position="1279"/>
    </location>
</feature>
<dbReference type="SUPFAM" id="SSF53335">
    <property type="entry name" value="S-adenosyl-L-methionine-dependent methyltransferases"/>
    <property type="match status" value="2"/>
</dbReference>
<evidence type="ECO:0000259" key="18">
    <source>
        <dbReference type="PROSITE" id="PS51680"/>
    </source>
</evidence>
<feature type="region of interest" description="Disordered" evidence="13">
    <location>
        <begin position="1141"/>
        <end position="1404"/>
    </location>
</feature>
<dbReference type="PROSITE" id="PS01159">
    <property type="entry name" value="WW_DOMAIN_1"/>
    <property type="match status" value="1"/>
</dbReference>
<dbReference type="GO" id="GO:0003724">
    <property type="term" value="F:RNA helicase activity"/>
    <property type="evidence" value="ECO:0007669"/>
    <property type="project" value="InterPro"/>
</dbReference>
<dbReference type="PROSITE" id="PS51192">
    <property type="entry name" value="HELICASE_ATP_BIND_1"/>
    <property type="match status" value="1"/>
</dbReference>
<dbReference type="Gene3D" id="2.20.70.10">
    <property type="match status" value="1"/>
</dbReference>
<dbReference type="Pfam" id="PF00397">
    <property type="entry name" value="WW"/>
    <property type="match status" value="1"/>
</dbReference>
<dbReference type="PROSITE" id="PS51680">
    <property type="entry name" value="SAM_MT_DRM"/>
    <property type="match status" value="1"/>
</dbReference>
<evidence type="ECO:0000256" key="9">
    <source>
        <dbReference type="ARBA" id="ARBA00022840"/>
    </source>
</evidence>
<dbReference type="GO" id="GO:0003677">
    <property type="term" value="F:DNA binding"/>
    <property type="evidence" value="ECO:0007669"/>
    <property type="project" value="UniProtKB-KW"/>
</dbReference>
<dbReference type="Proteomes" id="UP000823749">
    <property type="component" value="Chromosome 8"/>
</dbReference>
<keyword evidence="3" id="KW-0808">Transferase</keyword>
<dbReference type="CDD" id="cd18787">
    <property type="entry name" value="SF2_C_DEAD"/>
    <property type="match status" value="1"/>
</dbReference>
<dbReference type="InterPro" id="IPR036020">
    <property type="entry name" value="WW_dom_sf"/>
</dbReference>
<evidence type="ECO:0000256" key="10">
    <source>
        <dbReference type="ARBA" id="ARBA00023125"/>
    </source>
</evidence>
<dbReference type="InterPro" id="IPR030380">
    <property type="entry name" value="SAM_MeTfrase_DRM"/>
</dbReference>
<dbReference type="InterPro" id="IPR000629">
    <property type="entry name" value="RNA-helicase_DEAD-box_CS"/>
</dbReference>
<dbReference type="InterPro" id="IPR014001">
    <property type="entry name" value="Helicase_ATP-bd"/>
</dbReference>